<evidence type="ECO:0000256" key="1">
    <source>
        <dbReference type="SAM" id="MobiDB-lite"/>
    </source>
</evidence>
<feature type="region of interest" description="Disordered" evidence="1">
    <location>
        <begin position="47"/>
        <end position="81"/>
    </location>
</feature>
<dbReference type="AlphaFoldDB" id="A0A540LV59"/>
<evidence type="ECO:0000313" key="2">
    <source>
        <dbReference type="EMBL" id="TQD90381.1"/>
    </source>
</evidence>
<sequence>MVKTVVLARDTSIPLKDFRAQLIGAESAIEARITTLASGIAAMYIQGDHSKGGNHSQGESSNAESRSGDNQGYQGNNRFHNRNGYNFSQFYNKNGYGSFNNSMPYYNGNR</sequence>
<feature type="compositionally biased region" description="Polar residues" evidence="1">
    <location>
        <begin position="53"/>
        <end position="81"/>
    </location>
</feature>
<protein>
    <submittedName>
        <fullName evidence="2">Uncharacterized protein</fullName>
    </submittedName>
</protein>
<dbReference type="EMBL" id="VIEB01000453">
    <property type="protein sequence ID" value="TQD90381.1"/>
    <property type="molecule type" value="Genomic_DNA"/>
</dbReference>
<evidence type="ECO:0000313" key="3">
    <source>
        <dbReference type="Proteomes" id="UP000315295"/>
    </source>
</evidence>
<comment type="caution">
    <text evidence="2">The sequence shown here is derived from an EMBL/GenBank/DDBJ whole genome shotgun (WGS) entry which is preliminary data.</text>
</comment>
<keyword evidence="3" id="KW-1185">Reference proteome</keyword>
<name>A0A540LV59_MALBA</name>
<reference evidence="2 3" key="1">
    <citation type="journal article" date="2019" name="G3 (Bethesda)">
        <title>Sequencing of a Wild Apple (Malus baccata) Genome Unravels the Differences Between Cultivated and Wild Apple Species Regarding Disease Resistance and Cold Tolerance.</title>
        <authorList>
            <person name="Chen X."/>
        </authorList>
    </citation>
    <scope>NUCLEOTIDE SEQUENCE [LARGE SCALE GENOMIC DNA]</scope>
    <source>
        <strain evidence="3">cv. Shandingzi</strain>
        <tissue evidence="2">Leaves</tissue>
    </source>
</reference>
<dbReference type="Proteomes" id="UP000315295">
    <property type="component" value="Unassembled WGS sequence"/>
</dbReference>
<organism evidence="2 3">
    <name type="scientific">Malus baccata</name>
    <name type="common">Siberian crab apple</name>
    <name type="synonym">Pyrus baccata</name>
    <dbReference type="NCBI Taxonomy" id="106549"/>
    <lineage>
        <taxon>Eukaryota</taxon>
        <taxon>Viridiplantae</taxon>
        <taxon>Streptophyta</taxon>
        <taxon>Embryophyta</taxon>
        <taxon>Tracheophyta</taxon>
        <taxon>Spermatophyta</taxon>
        <taxon>Magnoliopsida</taxon>
        <taxon>eudicotyledons</taxon>
        <taxon>Gunneridae</taxon>
        <taxon>Pentapetalae</taxon>
        <taxon>rosids</taxon>
        <taxon>fabids</taxon>
        <taxon>Rosales</taxon>
        <taxon>Rosaceae</taxon>
        <taxon>Amygdaloideae</taxon>
        <taxon>Maleae</taxon>
        <taxon>Malus</taxon>
    </lineage>
</organism>
<gene>
    <name evidence="2" type="ORF">C1H46_024083</name>
</gene>
<proteinExistence type="predicted"/>
<accession>A0A540LV59</accession>